<evidence type="ECO:0000313" key="2">
    <source>
        <dbReference type="EMBL" id="KAE9962656.1"/>
    </source>
</evidence>
<gene>
    <name evidence="2" type="ORF">BLS_010173</name>
</gene>
<keyword evidence="1" id="KW-1133">Transmembrane helix</keyword>
<protein>
    <submittedName>
        <fullName evidence="2">Uncharacterized protein</fullName>
    </submittedName>
</protein>
<dbReference type="AlphaFoldDB" id="A0A8H3U2E7"/>
<keyword evidence="1" id="KW-0472">Membrane</keyword>
<accession>A0A8H3U2E7</accession>
<organism evidence="2 3">
    <name type="scientific">Venturia inaequalis</name>
    <name type="common">Apple scab fungus</name>
    <dbReference type="NCBI Taxonomy" id="5025"/>
    <lineage>
        <taxon>Eukaryota</taxon>
        <taxon>Fungi</taxon>
        <taxon>Dikarya</taxon>
        <taxon>Ascomycota</taxon>
        <taxon>Pezizomycotina</taxon>
        <taxon>Dothideomycetes</taxon>
        <taxon>Pleosporomycetidae</taxon>
        <taxon>Venturiales</taxon>
        <taxon>Venturiaceae</taxon>
        <taxon>Venturia</taxon>
    </lineage>
</organism>
<feature type="transmembrane region" description="Helical" evidence="1">
    <location>
        <begin position="145"/>
        <end position="168"/>
    </location>
</feature>
<sequence length="257" mass="29251">MVVGRAAQAFISFVFYSVLMDISMRMMEMTTMPIDLFTSLVFNPFHFTSKVRIVKSLGRIKGWRIKTAMIWIFFSTVYIASIPAINDAMTGYIPRYTTNVTINGTTTALNDHTDNPRADPVDILDSLDDPHISCELEKNYAWGFATFWVLLSALLCTIWIIGTYAIWLDAQHHSELVRKGRKMGMNCAIVDVAESITEALGPDTNAYSEAELEKALKKHPGVMFSVEERVEKDMEHIRLSYKRDGRLQLSWMKKYGA</sequence>
<evidence type="ECO:0000256" key="1">
    <source>
        <dbReference type="SAM" id="Phobius"/>
    </source>
</evidence>
<proteinExistence type="predicted"/>
<evidence type="ECO:0000313" key="3">
    <source>
        <dbReference type="Proteomes" id="UP000433883"/>
    </source>
</evidence>
<dbReference type="Proteomes" id="UP000433883">
    <property type="component" value="Unassembled WGS sequence"/>
</dbReference>
<reference evidence="2 3" key="1">
    <citation type="submission" date="2019-11" db="EMBL/GenBank/DDBJ databases">
        <title>Venturia inaequalis Genome Resource.</title>
        <authorList>
            <person name="Lichtner F.J."/>
        </authorList>
    </citation>
    <scope>NUCLEOTIDE SEQUENCE [LARGE SCALE GENOMIC DNA]</scope>
    <source>
        <strain evidence="2">Bline_iso_100314</strain>
    </source>
</reference>
<dbReference type="EMBL" id="WNWQ01000994">
    <property type="protein sequence ID" value="KAE9962656.1"/>
    <property type="molecule type" value="Genomic_DNA"/>
</dbReference>
<name>A0A8H3U2E7_VENIN</name>
<feature type="transmembrane region" description="Helical" evidence="1">
    <location>
        <begin position="68"/>
        <end position="85"/>
    </location>
</feature>
<keyword evidence="1" id="KW-0812">Transmembrane</keyword>
<comment type="caution">
    <text evidence="2">The sequence shown here is derived from an EMBL/GenBank/DDBJ whole genome shotgun (WGS) entry which is preliminary data.</text>
</comment>